<evidence type="ECO:0000256" key="7">
    <source>
        <dbReference type="ARBA" id="ARBA00022801"/>
    </source>
</evidence>
<sequence>MMSKITLLVSIILLVGYSQVSNAGTPDQWSQRTIYQLLTDRFSQTVNSSTPCPDLSTYCGGTFDGIAAHLDYIQGMGFDAIWISPVIENYPGGYHGYWQTNFYAINDNFGSSSDLLNLIKACHTRGIWVMLDVVANHIGPVNYDYSTIVPFNNTEHYHNCTGCPSQCTIEDFDDYAQVEHCRLAGLPDLDQDNQYVRQTLLDWIQDIVEQYSFDGIRIDTVPEVKMDFWQEYNQYAGVYAVGEVYNGNNSYVGEYTEVMDGVLSYPMFFTLRNVFAQQQSMYQIQSTFQQYQQYMKNLTLMGTFIDNHDQVRFLNEQPDILLYKNAITYTLMAQGIPIIYYGTEQGFDGSSDPNNREPLWTTQFNQNAELYQYIKLINQFRASNPQYQTYDQVQRYADNSFYAFSRGQVFVALTNGGSNQAQIMRNITYHPYTDGTTLCNLFYPTEDCIKVTDNSFEVYLDYGESKIYYPIN</sequence>
<comment type="caution">
    <text evidence="17">The sequence shown here is derived from an EMBL/GenBank/DDBJ whole genome shotgun (WGS) entry which is preliminary data.</text>
</comment>
<keyword evidence="9" id="KW-0119">Carbohydrate metabolism</keyword>
<feature type="signal peptide" evidence="15">
    <location>
        <begin position="1"/>
        <end position="23"/>
    </location>
</feature>
<evidence type="ECO:0000313" key="17">
    <source>
        <dbReference type="EMBL" id="KAF2077937.1"/>
    </source>
</evidence>
<evidence type="ECO:0000256" key="3">
    <source>
        <dbReference type="ARBA" id="ARBA00008061"/>
    </source>
</evidence>
<evidence type="ECO:0000256" key="4">
    <source>
        <dbReference type="ARBA" id="ARBA00012595"/>
    </source>
</evidence>
<feature type="active site" description="Proton donor" evidence="11">
    <location>
        <position position="243"/>
    </location>
</feature>
<dbReference type="InterPro" id="IPR017853">
    <property type="entry name" value="GH"/>
</dbReference>
<dbReference type="SMART" id="SM00642">
    <property type="entry name" value="Aamy"/>
    <property type="match status" value="1"/>
</dbReference>
<comment type="cofactor">
    <cofactor evidence="2">
        <name>Ca(2+)</name>
        <dbReference type="ChEBI" id="CHEBI:29108"/>
    </cofactor>
</comment>
<evidence type="ECO:0000256" key="8">
    <source>
        <dbReference type="ARBA" id="ARBA00022837"/>
    </source>
</evidence>
<comment type="catalytic activity">
    <reaction evidence="1">
        <text>Endohydrolysis of (1-&gt;4)-alpha-D-glucosidic linkages in polysaccharides containing three or more (1-&gt;4)-alpha-linked D-glucose units.</text>
        <dbReference type="EC" id="3.2.1.1"/>
    </reaction>
</comment>
<feature type="binding site" evidence="14">
    <location>
        <position position="247"/>
    </location>
    <ligand>
        <name>substrate</name>
    </ligand>
</feature>
<evidence type="ECO:0000256" key="2">
    <source>
        <dbReference type="ARBA" id="ARBA00001913"/>
    </source>
</evidence>
<dbReference type="PANTHER" id="PTHR10357:SF215">
    <property type="entry name" value="ALPHA-AMYLASE 1"/>
    <property type="match status" value="1"/>
</dbReference>
<evidence type="ECO:0000256" key="12">
    <source>
        <dbReference type="PIRSR" id="PIRSR001024-2"/>
    </source>
</evidence>
<keyword evidence="5" id="KW-0479">Metal-binding</keyword>
<name>A0A8J4Q472_9MYCE</name>
<feature type="disulfide bond" evidence="13">
    <location>
        <begin position="52"/>
        <end position="59"/>
    </location>
</feature>
<feature type="site" description="Transition state stabilizer" evidence="12">
    <location>
        <position position="309"/>
    </location>
</feature>
<dbReference type="InterPro" id="IPR013780">
    <property type="entry name" value="Glyco_hydro_b"/>
</dbReference>
<accession>A0A8J4Q472</accession>
<evidence type="ECO:0000313" key="18">
    <source>
        <dbReference type="Proteomes" id="UP000695562"/>
    </source>
</evidence>
<dbReference type="GO" id="GO:0005509">
    <property type="term" value="F:calcium ion binding"/>
    <property type="evidence" value="ECO:0007669"/>
    <property type="project" value="InterPro"/>
</dbReference>
<dbReference type="InterPro" id="IPR006047">
    <property type="entry name" value="GH13_cat_dom"/>
</dbReference>
<feature type="disulfide bond" evidence="13">
    <location>
        <begin position="167"/>
        <end position="181"/>
    </location>
</feature>
<evidence type="ECO:0000256" key="15">
    <source>
        <dbReference type="SAM" id="SignalP"/>
    </source>
</evidence>
<evidence type="ECO:0000256" key="10">
    <source>
        <dbReference type="ARBA" id="ARBA00023295"/>
    </source>
</evidence>
<dbReference type="SUPFAM" id="SSF51445">
    <property type="entry name" value="(Trans)glycosidases"/>
    <property type="match status" value="1"/>
</dbReference>
<keyword evidence="7" id="KW-0378">Hydrolase</keyword>
<feature type="domain" description="Glycosyl hydrolase family 13 catalytic" evidence="16">
    <location>
        <begin position="36"/>
        <end position="381"/>
    </location>
</feature>
<feature type="binding site" evidence="14">
    <location>
        <position position="137"/>
    </location>
    <ligand>
        <name>substrate</name>
    </ligand>
</feature>
<dbReference type="Pfam" id="PF00128">
    <property type="entry name" value="Alpha-amylase"/>
    <property type="match status" value="1"/>
</dbReference>
<feature type="chain" id="PRO_5035171307" description="alpha-amylase" evidence="15">
    <location>
        <begin position="24"/>
        <end position="472"/>
    </location>
</feature>
<evidence type="ECO:0000256" key="13">
    <source>
        <dbReference type="PIRSR" id="PIRSR001024-4"/>
    </source>
</evidence>
<evidence type="ECO:0000256" key="11">
    <source>
        <dbReference type="PIRSR" id="PIRSR001024-1"/>
    </source>
</evidence>
<keyword evidence="10" id="KW-0326">Glycosidase</keyword>
<comment type="similarity">
    <text evidence="3">Belongs to the glycosyl hydrolase 13 family.</text>
</comment>
<dbReference type="Gene3D" id="3.20.20.80">
    <property type="entry name" value="Glycosidases"/>
    <property type="match status" value="1"/>
</dbReference>
<keyword evidence="6 15" id="KW-0732">Signal</keyword>
<keyword evidence="13" id="KW-1015">Disulfide bond</keyword>
<dbReference type="SUPFAM" id="SSF51011">
    <property type="entry name" value="Glycosyl hydrolase domain"/>
    <property type="match status" value="1"/>
</dbReference>
<gene>
    <name evidence="17" type="ORF">CYY_000738</name>
</gene>
<feature type="binding site" evidence="14">
    <location>
        <position position="98"/>
    </location>
    <ligand>
        <name>substrate</name>
    </ligand>
</feature>
<feature type="binding site" evidence="14">
    <location>
        <position position="356"/>
    </location>
    <ligand>
        <name>substrate</name>
    </ligand>
</feature>
<dbReference type="CDD" id="cd11319">
    <property type="entry name" value="AmyAc_euk_AmyA"/>
    <property type="match status" value="1"/>
</dbReference>
<feature type="active site" description="Nucleophile" evidence="11">
    <location>
        <position position="219"/>
    </location>
</feature>
<dbReference type="EMBL" id="AJWJ01000015">
    <property type="protein sequence ID" value="KAF2077937.1"/>
    <property type="molecule type" value="Genomic_DNA"/>
</dbReference>
<evidence type="ECO:0000256" key="6">
    <source>
        <dbReference type="ARBA" id="ARBA00022729"/>
    </source>
</evidence>
<protein>
    <recommendedName>
        <fullName evidence="4">alpha-amylase</fullName>
        <ecNumber evidence="4">3.2.1.1</ecNumber>
    </recommendedName>
</protein>
<evidence type="ECO:0000256" key="5">
    <source>
        <dbReference type="ARBA" id="ARBA00022723"/>
    </source>
</evidence>
<feature type="binding site" evidence="14">
    <location>
        <position position="217"/>
    </location>
    <ligand>
        <name>substrate</name>
    </ligand>
</feature>
<evidence type="ECO:0000256" key="1">
    <source>
        <dbReference type="ARBA" id="ARBA00000548"/>
    </source>
</evidence>
<evidence type="ECO:0000256" key="14">
    <source>
        <dbReference type="PIRSR" id="PIRSR001024-5"/>
    </source>
</evidence>
<dbReference type="Proteomes" id="UP000695562">
    <property type="component" value="Unassembled WGS sequence"/>
</dbReference>
<dbReference type="InterPro" id="IPR013777">
    <property type="entry name" value="A-amylase-like"/>
</dbReference>
<evidence type="ECO:0000259" key="16">
    <source>
        <dbReference type="SMART" id="SM00642"/>
    </source>
</evidence>
<dbReference type="FunFam" id="3.20.20.80:FF:000120">
    <property type="entry name" value="Alpha-amylase A"/>
    <property type="match status" value="1"/>
</dbReference>
<dbReference type="OrthoDB" id="1740265at2759"/>
<dbReference type="AlphaFoldDB" id="A0A8J4Q472"/>
<keyword evidence="8" id="KW-0106">Calcium</keyword>
<organism evidence="17 18">
    <name type="scientific">Polysphondylium violaceum</name>
    <dbReference type="NCBI Taxonomy" id="133409"/>
    <lineage>
        <taxon>Eukaryota</taxon>
        <taxon>Amoebozoa</taxon>
        <taxon>Evosea</taxon>
        <taxon>Eumycetozoa</taxon>
        <taxon>Dictyostelia</taxon>
        <taxon>Dictyosteliales</taxon>
        <taxon>Dictyosteliaceae</taxon>
        <taxon>Polysphondylium</taxon>
    </lineage>
</organism>
<evidence type="ECO:0000256" key="9">
    <source>
        <dbReference type="ARBA" id="ARBA00023277"/>
    </source>
</evidence>
<dbReference type="EC" id="3.2.1.1" evidence="4"/>
<dbReference type="GO" id="GO:0005975">
    <property type="term" value="P:carbohydrate metabolic process"/>
    <property type="evidence" value="ECO:0007669"/>
    <property type="project" value="InterPro"/>
</dbReference>
<dbReference type="GO" id="GO:0004556">
    <property type="term" value="F:alpha-amylase activity"/>
    <property type="evidence" value="ECO:0007669"/>
    <property type="project" value="UniProtKB-EC"/>
</dbReference>
<reference evidence="17" key="1">
    <citation type="submission" date="2020-01" db="EMBL/GenBank/DDBJ databases">
        <title>Development of genomics and gene disruption for Polysphondylium violaceum indicates a role for the polyketide synthase stlB in stalk morphogenesis.</title>
        <authorList>
            <person name="Narita B."/>
            <person name="Kawabe Y."/>
            <person name="Kin K."/>
            <person name="Saito T."/>
            <person name="Gibbs R."/>
            <person name="Kuspa A."/>
            <person name="Muzny D."/>
            <person name="Queller D."/>
            <person name="Richards S."/>
            <person name="Strassman J."/>
            <person name="Sucgang R."/>
            <person name="Worley K."/>
            <person name="Schaap P."/>
        </authorList>
    </citation>
    <scope>NUCLEOTIDE SEQUENCE</scope>
    <source>
        <strain evidence="17">QSvi11</strain>
    </source>
</reference>
<keyword evidence="18" id="KW-1185">Reference proteome</keyword>
<dbReference type="Gene3D" id="2.60.40.1180">
    <property type="entry name" value="Golgi alpha-mannosidase II"/>
    <property type="match status" value="1"/>
</dbReference>
<feature type="binding site" evidence="14">
    <location>
        <position position="309"/>
    </location>
    <ligand>
        <name>substrate</name>
    </ligand>
</feature>
<dbReference type="PANTHER" id="PTHR10357">
    <property type="entry name" value="ALPHA-AMYLASE FAMILY MEMBER"/>
    <property type="match status" value="1"/>
</dbReference>
<dbReference type="PIRSF" id="PIRSF001024">
    <property type="entry name" value="Alph-amyl_fung"/>
    <property type="match status" value="1"/>
</dbReference>
<proteinExistence type="inferred from homology"/>